<keyword evidence="14" id="KW-1185">Reference proteome</keyword>
<keyword evidence="4" id="KW-0645">Protease</keyword>
<keyword evidence="11" id="KW-0472">Membrane</keyword>
<organism evidence="13 14">
    <name type="scientific">Flavobacterium ardleyense</name>
    <dbReference type="NCBI Taxonomy" id="2038737"/>
    <lineage>
        <taxon>Bacteria</taxon>
        <taxon>Pseudomonadati</taxon>
        <taxon>Bacteroidota</taxon>
        <taxon>Flavobacteriia</taxon>
        <taxon>Flavobacteriales</taxon>
        <taxon>Flavobacteriaceae</taxon>
        <taxon>Flavobacterium</taxon>
    </lineage>
</organism>
<keyword evidence="7" id="KW-0732">Signal</keyword>
<evidence type="ECO:0000256" key="2">
    <source>
        <dbReference type="ARBA" id="ARBA00001941"/>
    </source>
</evidence>
<comment type="cofactor">
    <cofactor evidence="1">
        <name>Mn(2+)</name>
        <dbReference type="ChEBI" id="CHEBI:29035"/>
    </cofactor>
</comment>
<keyword evidence="12" id="KW-0325">Glycoprotein</keyword>
<evidence type="ECO:0000256" key="9">
    <source>
        <dbReference type="ARBA" id="ARBA00022989"/>
    </source>
</evidence>
<comment type="cofactor">
    <cofactor evidence="2">
        <name>Co(2+)</name>
        <dbReference type="ChEBI" id="CHEBI:48828"/>
    </cofactor>
</comment>
<evidence type="ECO:0000256" key="10">
    <source>
        <dbReference type="ARBA" id="ARBA00023049"/>
    </source>
</evidence>
<dbReference type="PANTHER" id="PTHR31120">
    <property type="entry name" value="METALLOPROTEASE TIKI"/>
    <property type="match status" value="1"/>
</dbReference>
<evidence type="ECO:0000256" key="11">
    <source>
        <dbReference type="ARBA" id="ARBA00023136"/>
    </source>
</evidence>
<evidence type="ECO:0000313" key="13">
    <source>
        <dbReference type="EMBL" id="MFD2909659.1"/>
    </source>
</evidence>
<gene>
    <name evidence="13" type="ORF">ACFSX9_13055</name>
</gene>
<evidence type="ECO:0000256" key="1">
    <source>
        <dbReference type="ARBA" id="ARBA00001936"/>
    </source>
</evidence>
<dbReference type="Pfam" id="PF01963">
    <property type="entry name" value="TraB_PrgY_gumN"/>
    <property type="match status" value="1"/>
</dbReference>
<keyword evidence="8" id="KW-0378">Hydrolase</keyword>
<evidence type="ECO:0000256" key="7">
    <source>
        <dbReference type="ARBA" id="ARBA00022729"/>
    </source>
</evidence>
<dbReference type="PANTHER" id="PTHR31120:SF6">
    <property type="entry name" value="METALLOPROTEASE TIKI HOMOLOG"/>
    <property type="match status" value="1"/>
</dbReference>
<dbReference type="CDD" id="cd14789">
    <property type="entry name" value="Tiki"/>
    <property type="match status" value="1"/>
</dbReference>
<comment type="subcellular location">
    <subcellularLocation>
        <location evidence="3">Membrane</location>
        <topology evidence="3">Single-pass type I membrane protein</topology>
    </subcellularLocation>
</comment>
<evidence type="ECO:0000256" key="12">
    <source>
        <dbReference type="ARBA" id="ARBA00023180"/>
    </source>
</evidence>
<dbReference type="Proteomes" id="UP001597549">
    <property type="component" value="Unassembled WGS sequence"/>
</dbReference>
<name>A0ABW5Z9X2_9FLAO</name>
<evidence type="ECO:0000256" key="4">
    <source>
        <dbReference type="ARBA" id="ARBA00022670"/>
    </source>
</evidence>
<protein>
    <submittedName>
        <fullName evidence="13">TraB/GumN family protein</fullName>
    </submittedName>
</protein>
<keyword evidence="9" id="KW-1133">Transmembrane helix</keyword>
<dbReference type="InterPro" id="IPR002816">
    <property type="entry name" value="TraB/PrgY/GumN_fam"/>
</dbReference>
<keyword evidence="6" id="KW-0479">Metal-binding</keyword>
<evidence type="ECO:0000256" key="8">
    <source>
        <dbReference type="ARBA" id="ARBA00022801"/>
    </source>
</evidence>
<dbReference type="InterPro" id="IPR040230">
    <property type="entry name" value="TIKI1/2-like"/>
</dbReference>
<keyword evidence="10" id="KW-0482">Metalloprotease</keyword>
<evidence type="ECO:0000256" key="3">
    <source>
        <dbReference type="ARBA" id="ARBA00004479"/>
    </source>
</evidence>
<evidence type="ECO:0000313" key="14">
    <source>
        <dbReference type="Proteomes" id="UP001597549"/>
    </source>
</evidence>
<evidence type="ECO:0000256" key="6">
    <source>
        <dbReference type="ARBA" id="ARBA00022723"/>
    </source>
</evidence>
<dbReference type="RefSeq" id="WP_379808386.1">
    <property type="nucleotide sequence ID" value="NZ_JBHUOL010000019.1"/>
</dbReference>
<keyword evidence="5" id="KW-0812">Transmembrane</keyword>
<reference evidence="14" key="1">
    <citation type="journal article" date="2019" name="Int. J. Syst. Evol. Microbiol.">
        <title>The Global Catalogue of Microorganisms (GCM) 10K type strain sequencing project: providing services to taxonomists for standard genome sequencing and annotation.</title>
        <authorList>
            <consortium name="The Broad Institute Genomics Platform"/>
            <consortium name="The Broad Institute Genome Sequencing Center for Infectious Disease"/>
            <person name="Wu L."/>
            <person name="Ma J."/>
        </authorList>
    </citation>
    <scope>NUCLEOTIDE SEQUENCE [LARGE SCALE GENOMIC DNA]</scope>
    <source>
        <strain evidence="14">KCTC 52644</strain>
    </source>
</reference>
<accession>A0ABW5Z9X2</accession>
<dbReference type="EMBL" id="JBHUOL010000019">
    <property type="protein sequence ID" value="MFD2909659.1"/>
    <property type="molecule type" value="Genomic_DNA"/>
</dbReference>
<evidence type="ECO:0000256" key="5">
    <source>
        <dbReference type="ARBA" id="ARBA00022692"/>
    </source>
</evidence>
<sequence length="284" mass="32214">MKQLFLFVGIFASLFANSQELEKSLLWKISGNGLKSPSYLFGTIHATCDATLDAKTIKALDDTAQLFLELDMDDPAMQTEMMKYIKMNGEEKLSALVSAEDFETIDAFLLKNMSFSAKMIEEFKPFMISAMLLPKLLDCEFKSVESELMRITKEQKEEVYGLEKVEDQMKAFDAIPYKTQAEELLKTAKNGLEKSKIEFQKMMDSYNNKDIEAMLAMMDDPENKMTFENKDVLLNNRNKNWIPVIAKVAKEKPTFFGVGAAHLAGEEGVIKLLRKAGYKVQAVK</sequence>
<comment type="caution">
    <text evidence="13">The sequence shown here is derived from an EMBL/GenBank/DDBJ whole genome shotgun (WGS) entry which is preliminary data.</text>
</comment>
<proteinExistence type="predicted"/>